<dbReference type="OMA" id="MPEECAE"/>
<comment type="similarity">
    <text evidence="1">Belongs to the terpene cyclase/mutase family.</text>
</comment>
<evidence type="ECO:0008006" key="4">
    <source>
        <dbReference type="Google" id="ProtNLM"/>
    </source>
</evidence>
<dbReference type="GO" id="GO:0005811">
    <property type="term" value="C:lipid droplet"/>
    <property type="evidence" value="ECO:0007669"/>
    <property type="project" value="InterPro"/>
</dbReference>
<name>A0A200PUR9_MACCD</name>
<dbReference type="InterPro" id="IPR018333">
    <property type="entry name" value="Squalene_cyclase"/>
</dbReference>
<proteinExistence type="inferred from homology"/>
<dbReference type="InParanoid" id="A0A200PUR9"/>
<dbReference type="Proteomes" id="UP000195402">
    <property type="component" value="Unassembled WGS sequence"/>
</dbReference>
<dbReference type="PANTHER" id="PTHR11764:SF20">
    <property type="entry name" value="LANOSTEROL SYNTHASE"/>
    <property type="match status" value="1"/>
</dbReference>
<organism evidence="2 3">
    <name type="scientific">Macleaya cordata</name>
    <name type="common">Five-seeded plume-poppy</name>
    <name type="synonym">Bocconia cordata</name>
    <dbReference type="NCBI Taxonomy" id="56857"/>
    <lineage>
        <taxon>Eukaryota</taxon>
        <taxon>Viridiplantae</taxon>
        <taxon>Streptophyta</taxon>
        <taxon>Embryophyta</taxon>
        <taxon>Tracheophyta</taxon>
        <taxon>Spermatophyta</taxon>
        <taxon>Magnoliopsida</taxon>
        <taxon>Ranunculales</taxon>
        <taxon>Papaveraceae</taxon>
        <taxon>Papaveroideae</taxon>
        <taxon>Macleaya</taxon>
    </lineage>
</organism>
<sequence>MWKLKIADKGGNKPPLRTLNNHVGRQVWEFDPNLGMPEELIEIEKAREAFRTHLFDQKISSDLLMRFQVALLQPKVERPVLVGD</sequence>
<dbReference type="EMBL" id="MVGT01004034">
    <property type="protein sequence ID" value="OVA01970.1"/>
    <property type="molecule type" value="Genomic_DNA"/>
</dbReference>
<keyword evidence="3" id="KW-1185">Reference proteome</keyword>
<dbReference type="OrthoDB" id="21502at2759"/>
<protein>
    <recommendedName>
        <fullName evidence="4">Terpenoid cyclases/protein prenyltransferase alpha-alpha toroid</fullName>
    </recommendedName>
</protein>
<comment type="caution">
    <text evidence="2">The sequence shown here is derived from an EMBL/GenBank/DDBJ whole genome shotgun (WGS) entry which is preliminary data.</text>
</comment>
<gene>
    <name evidence="2" type="ORF">BVC80_1479g4</name>
</gene>
<dbReference type="GO" id="GO:0031559">
    <property type="term" value="F:oxidosqualene cyclase activity"/>
    <property type="evidence" value="ECO:0007669"/>
    <property type="project" value="UniProtKB-ARBA"/>
</dbReference>
<dbReference type="PANTHER" id="PTHR11764">
    <property type="entry name" value="TERPENE CYCLASE/MUTASE FAMILY MEMBER"/>
    <property type="match status" value="1"/>
</dbReference>
<evidence type="ECO:0000313" key="3">
    <source>
        <dbReference type="Proteomes" id="UP000195402"/>
    </source>
</evidence>
<dbReference type="GO" id="GO:0016104">
    <property type="term" value="P:triterpenoid biosynthetic process"/>
    <property type="evidence" value="ECO:0007669"/>
    <property type="project" value="InterPro"/>
</dbReference>
<evidence type="ECO:0000256" key="1">
    <source>
        <dbReference type="ARBA" id="ARBA00009755"/>
    </source>
</evidence>
<dbReference type="STRING" id="56857.A0A200PUR9"/>
<evidence type="ECO:0000313" key="2">
    <source>
        <dbReference type="EMBL" id="OVA01970.1"/>
    </source>
</evidence>
<reference evidence="2 3" key="1">
    <citation type="journal article" date="2017" name="Mol. Plant">
        <title>The Genome of Medicinal Plant Macleaya cordata Provides New Insights into Benzylisoquinoline Alkaloids Metabolism.</title>
        <authorList>
            <person name="Liu X."/>
            <person name="Liu Y."/>
            <person name="Huang P."/>
            <person name="Ma Y."/>
            <person name="Qing Z."/>
            <person name="Tang Q."/>
            <person name="Cao H."/>
            <person name="Cheng P."/>
            <person name="Zheng Y."/>
            <person name="Yuan Z."/>
            <person name="Zhou Y."/>
            <person name="Liu J."/>
            <person name="Tang Z."/>
            <person name="Zhuo Y."/>
            <person name="Zhang Y."/>
            <person name="Yu L."/>
            <person name="Huang J."/>
            <person name="Yang P."/>
            <person name="Peng Q."/>
            <person name="Zhang J."/>
            <person name="Jiang W."/>
            <person name="Zhang Z."/>
            <person name="Lin K."/>
            <person name="Ro D.K."/>
            <person name="Chen X."/>
            <person name="Xiong X."/>
            <person name="Shang Y."/>
            <person name="Huang S."/>
            <person name="Zeng J."/>
        </authorList>
    </citation>
    <scope>NUCLEOTIDE SEQUENCE [LARGE SCALE GENOMIC DNA]</scope>
    <source>
        <strain evidence="3">cv. BLH2017</strain>
        <tissue evidence="2">Root</tissue>
    </source>
</reference>
<accession>A0A200PUR9</accession>
<dbReference type="AlphaFoldDB" id="A0A200PUR9"/>